<dbReference type="SUPFAM" id="SSF56574">
    <property type="entry name" value="Serpins"/>
    <property type="match status" value="1"/>
</dbReference>
<evidence type="ECO:0000259" key="1">
    <source>
        <dbReference type="Pfam" id="PF00079"/>
    </source>
</evidence>
<proteinExistence type="predicted"/>
<dbReference type="PROSITE" id="PS00284">
    <property type="entry name" value="SERPIN"/>
    <property type="match status" value="1"/>
</dbReference>
<dbReference type="PANTHER" id="PTHR11461:SF211">
    <property type="entry name" value="GH10112P-RELATED"/>
    <property type="match status" value="1"/>
</dbReference>
<dbReference type="AlphaFoldDB" id="A0A2M7BV78"/>
<gene>
    <name evidence="2" type="ORF">COS49_00270</name>
</gene>
<dbReference type="InterPro" id="IPR036186">
    <property type="entry name" value="Serpin_sf"/>
</dbReference>
<dbReference type="InterPro" id="IPR042185">
    <property type="entry name" value="Serpin_sf_2"/>
</dbReference>
<feature type="non-terminal residue" evidence="2">
    <location>
        <position position="1"/>
    </location>
</feature>
<dbReference type="GO" id="GO:0005615">
    <property type="term" value="C:extracellular space"/>
    <property type="evidence" value="ECO:0007669"/>
    <property type="project" value="InterPro"/>
</dbReference>
<accession>A0A2M7BV78</accession>
<dbReference type="Proteomes" id="UP000229894">
    <property type="component" value="Unassembled WGS sequence"/>
</dbReference>
<organism evidence="2 3">
    <name type="scientific">Candidatus Portnoybacteria bacterium CG03_land_8_20_14_0_80_41_10</name>
    <dbReference type="NCBI Taxonomy" id="1974808"/>
    <lineage>
        <taxon>Bacteria</taxon>
        <taxon>Candidatus Portnoyibacteriota</taxon>
    </lineage>
</organism>
<dbReference type="InterPro" id="IPR023795">
    <property type="entry name" value="Serpin_CS"/>
</dbReference>
<dbReference type="Gene3D" id="2.30.39.10">
    <property type="entry name" value="Alpha-1-antitrypsin, domain 1"/>
    <property type="match status" value="1"/>
</dbReference>
<comment type="caution">
    <text evidence="2">The sequence shown here is derived from an EMBL/GenBank/DDBJ whole genome shotgun (WGS) entry which is preliminary data.</text>
</comment>
<protein>
    <submittedName>
        <fullName evidence="2">Serpin family protein</fullName>
    </submittedName>
</protein>
<dbReference type="EMBL" id="PEUX01000004">
    <property type="protein sequence ID" value="PIV10476.1"/>
    <property type="molecule type" value="Genomic_DNA"/>
</dbReference>
<dbReference type="InterPro" id="IPR000215">
    <property type="entry name" value="Serpin_fam"/>
</dbReference>
<reference evidence="3" key="1">
    <citation type="submission" date="2017-09" db="EMBL/GenBank/DDBJ databases">
        <title>Depth-based differentiation of microbial function through sediment-hosted aquifers and enrichment of novel symbionts in the deep terrestrial subsurface.</title>
        <authorList>
            <person name="Probst A.J."/>
            <person name="Ladd B."/>
            <person name="Jarett J.K."/>
            <person name="Geller-Mcgrath D.E."/>
            <person name="Sieber C.M.K."/>
            <person name="Emerson J.B."/>
            <person name="Anantharaman K."/>
            <person name="Thomas B.C."/>
            <person name="Malmstrom R."/>
            <person name="Stieglmeier M."/>
            <person name="Klingl A."/>
            <person name="Woyke T."/>
            <person name="Ryan C.M."/>
            <person name="Banfield J.F."/>
        </authorList>
    </citation>
    <scope>NUCLEOTIDE SEQUENCE [LARGE SCALE GENOMIC DNA]</scope>
</reference>
<dbReference type="Pfam" id="PF00079">
    <property type="entry name" value="Serpin"/>
    <property type="match status" value="1"/>
</dbReference>
<sequence length="55" mass="5841">EEGTEAAAATAVVMELKSVGPSIAVFRADHPFIFLIQDNQSGNILFLGRVINPGQ</sequence>
<dbReference type="InterPro" id="IPR023796">
    <property type="entry name" value="Serpin_dom"/>
</dbReference>
<name>A0A2M7BV78_9BACT</name>
<evidence type="ECO:0000313" key="2">
    <source>
        <dbReference type="EMBL" id="PIV10476.1"/>
    </source>
</evidence>
<evidence type="ECO:0000313" key="3">
    <source>
        <dbReference type="Proteomes" id="UP000229894"/>
    </source>
</evidence>
<feature type="domain" description="Serpin" evidence="1">
    <location>
        <begin position="1"/>
        <end position="53"/>
    </location>
</feature>
<dbReference type="PANTHER" id="PTHR11461">
    <property type="entry name" value="SERINE PROTEASE INHIBITOR, SERPIN"/>
    <property type="match status" value="1"/>
</dbReference>
<dbReference type="GO" id="GO:0004867">
    <property type="term" value="F:serine-type endopeptidase inhibitor activity"/>
    <property type="evidence" value="ECO:0007669"/>
    <property type="project" value="InterPro"/>
</dbReference>